<evidence type="ECO:0000256" key="2">
    <source>
        <dbReference type="ARBA" id="ARBA00005645"/>
    </source>
</evidence>
<keyword evidence="5 6" id="KW-0472">Membrane</keyword>
<evidence type="ECO:0000256" key="1">
    <source>
        <dbReference type="ARBA" id="ARBA00004141"/>
    </source>
</evidence>
<dbReference type="EMBL" id="ML009222">
    <property type="protein sequence ID" value="RKO97579.1"/>
    <property type="molecule type" value="Genomic_DNA"/>
</dbReference>
<dbReference type="PANTHER" id="PTHR12050">
    <property type="entry name" value="LEPTIN RECEPTOR-RELATED"/>
    <property type="match status" value="1"/>
</dbReference>
<dbReference type="GO" id="GO:0032511">
    <property type="term" value="P:late endosome to vacuole transport via multivesicular body sorting pathway"/>
    <property type="evidence" value="ECO:0007669"/>
    <property type="project" value="TreeGrafter"/>
</dbReference>
<comment type="similarity">
    <text evidence="2">Belongs to the OB-RGRP/VPS55 family.</text>
</comment>
<gene>
    <name evidence="7" type="ORF">CAUPRSCDRAFT_6311</name>
    <name evidence="8" type="ORF">CXG81DRAFT_14947</name>
</gene>
<evidence type="ECO:0000313" key="10">
    <source>
        <dbReference type="Proteomes" id="UP000274922"/>
    </source>
</evidence>
<dbReference type="GO" id="GO:0034424">
    <property type="term" value="C:Vps55/Vps68 complex"/>
    <property type="evidence" value="ECO:0007669"/>
    <property type="project" value="TreeGrafter"/>
</dbReference>
<dbReference type="PROSITE" id="PS51257">
    <property type="entry name" value="PROKAR_LIPOPROTEIN"/>
    <property type="match status" value="1"/>
</dbReference>
<evidence type="ECO:0000256" key="3">
    <source>
        <dbReference type="ARBA" id="ARBA00022692"/>
    </source>
</evidence>
<dbReference type="Pfam" id="PF04133">
    <property type="entry name" value="Vps55"/>
    <property type="match status" value="1"/>
</dbReference>
<sequence length="132" mass="14202">MAAGMKTIIALAFFLALGIFLTILSCALFNNWLPLLVILLFLLAPFPNRITRNIASVDPYSLGAEESKGALDTGYFITSMFLVSGIALPMVLTHAEKITSGAMNLAIMGGILVYGTIVGYIHCFLEPEESTI</sequence>
<reference evidence="8" key="2">
    <citation type="submission" date="2018-04" db="EMBL/GenBank/DDBJ databases">
        <title>Leveraging single-cell genomics to expand the Fungal Tree of Life.</title>
        <authorList>
            <consortium name="DOE Joint Genome Institute"/>
            <person name="Ahrendt S.R."/>
            <person name="Quandt C.A."/>
            <person name="Ciobanu D."/>
            <person name="Clum A."/>
            <person name="Salamov A."/>
            <person name="Andreopoulos B."/>
            <person name="Cheng J.-F."/>
            <person name="Woyke T."/>
            <person name="Pelin A."/>
            <person name="Henrissat B."/>
            <person name="Benny G.L."/>
            <person name="Smith M.E."/>
            <person name="James T.Y."/>
            <person name="Grigoriev I.V."/>
        </authorList>
    </citation>
    <scope>NUCLEOTIDE SEQUENCE</scope>
    <source>
        <strain evidence="8">ATCC 52028</strain>
    </source>
</reference>
<dbReference type="PANTHER" id="PTHR12050:SF0">
    <property type="entry name" value="RH04491P"/>
    <property type="match status" value="1"/>
</dbReference>
<dbReference type="Proteomes" id="UP000274922">
    <property type="component" value="Unassembled WGS sequence"/>
</dbReference>
<dbReference type="OrthoDB" id="14246at2759"/>
<keyword evidence="3 6" id="KW-0812">Transmembrane</keyword>
<evidence type="ECO:0000313" key="7">
    <source>
        <dbReference type="EMBL" id="RKO97579.1"/>
    </source>
</evidence>
<dbReference type="Proteomes" id="UP000268535">
    <property type="component" value="Unassembled WGS sequence"/>
</dbReference>
<reference evidence="7" key="3">
    <citation type="submission" date="2018-08" db="EMBL/GenBank/DDBJ databases">
        <title>Leveraging single-cell genomics to expand the Fungal Tree of Life.</title>
        <authorList>
            <consortium name="DOE Joint Genome Institute"/>
            <person name="Ahrendt S.R."/>
            <person name="Quandt C.A."/>
            <person name="Ciobanu D."/>
            <person name="Clum A."/>
            <person name="Salamov A."/>
            <person name="Andreopoulos B."/>
            <person name="Cheng J.-F."/>
            <person name="Woyke T."/>
            <person name="Pelin A."/>
            <person name="Henrissat B."/>
            <person name="Reynolds N."/>
            <person name="Benny G.L."/>
            <person name="Smith M.E."/>
            <person name="James T.Y."/>
            <person name="Grigoriev I.V."/>
        </authorList>
    </citation>
    <scope>NUCLEOTIDE SEQUENCE</scope>
    <source>
        <strain evidence="7">ATCC 52028</strain>
    </source>
</reference>
<keyword evidence="10" id="KW-1185">Reference proteome</keyword>
<protein>
    <submittedName>
        <fullName evidence="7">Vacuolar protein sorting 55</fullName>
    </submittedName>
</protein>
<dbReference type="InterPro" id="IPR007262">
    <property type="entry name" value="Vps55/LEPROT"/>
</dbReference>
<evidence type="ECO:0000313" key="8">
    <source>
        <dbReference type="EMBL" id="RKO99140.1"/>
    </source>
</evidence>
<evidence type="ECO:0000256" key="6">
    <source>
        <dbReference type="SAM" id="Phobius"/>
    </source>
</evidence>
<accession>A0A4P9WW20</accession>
<reference evidence="9 10" key="1">
    <citation type="journal article" date="2018" name="Nat. Microbiol.">
        <title>Leveraging single-cell genomics to expand the fungal tree of life.</title>
        <authorList>
            <person name="Ahrendt S.R."/>
            <person name="Quandt C.A."/>
            <person name="Ciobanu D."/>
            <person name="Clum A."/>
            <person name="Salamov A."/>
            <person name="Andreopoulos B."/>
            <person name="Cheng J.F."/>
            <person name="Woyke T."/>
            <person name="Pelin A."/>
            <person name="Henrissat B."/>
            <person name="Reynolds N.K."/>
            <person name="Benny G.L."/>
            <person name="Smith M.E."/>
            <person name="James T.Y."/>
            <person name="Grigoriev I.V."/>
        </authorList>
    </citation>
    <scope>NUCLEOTIDE SEQUENCE [LARGE SCALE GENOMIC DNA]</scope>
    <source>
        <strain evidence="9 10">ATCC 52028</strain>
    </source>
</reference>
<organism evidence="7 9">
    <name type="scientific">Caulochytrium protostelioides</name>
    <dbReference type="NCBI Taxonomy" id="1555241"/>
    <lineage>
        <taxon>Eukaryota</taxon>
        <taxon>Fungi</taxon>
        <taxon>Fungi incertae sedis</taxon>
        <taxon>Chytridiomycota</taxon>
        <taxon>Chytridiomycota incertae sedis</taxon>
        <taxon>Chytridiomycetes</taxon>
        <taxon>Caulochytriales</taxon>
        <taxon>Caulochytriaceae</taxon>
        <taxon>Caulochytrium</taxon>
    </lineage>
</organism>
<evidence type="ECO:0000256" key="4">
    <source>
        <dbReference type="ARBA" id="ARBA00022989"/>
    </source>
</evidence>
<feature type="transmembrane region" description="Helical" evidence="6">
    <location>
        <begin position="104"/>
        <end position="125"/>
    </location>
</feature>
<evidence type="ECO:0000256" key="5">
    <source>
        <dbReference type="ARBA" id="ARBA00023136"/>
    </source>
</evidence>
<evidence type="ECO:0000313" key="9">
    <source>
        <dbReference type="Proteomes" id="UP000268535"/>
    </source>
</evidence>
<dbReference type="EMBL" id="ML014315">
    <property type="protein sequence ID" value="RKO99140.1"/>
    <property type="molecule type" value="Genomic_DNA"/>
</dbReference>
<feature type="transmembrane region" description="Helical" evidence="6">
    <location>
        <begin position="70"/>
        <end position="92"/>
    </location>
</feature>
<comment type="subcellular location">
    <subcellularLocation>
        <location evidence="1">Membrane</location>
        <topology evidence="1">Multi-pass membrane protein</topology>
    </subcellularLocation>
</comment>
<proteinExistence type="inferred from homology"/>
<name>A0A4P9WW20_9FUNG</name>
<dbReference type="AlphaFoldDB" id="A0A4P9WW20"/>
<keyword evidence="4 6" id="KW-1133">Transmembrane helix</keyword>